<name>A0A6N8HD63_9FLAO</name>
<sequence>MKKIEFYTHPVVGKENKPTSDKYIMLSYFLSDLSDIGTIERTVSEIELVQNNQKTFDEVFTDTYGTISISVNAGTFICDRDTAYLTSNNPDLEPSLTLPLQEFINILEEWKNFLK</sequence>
<dbReference type="EMBL" id="WOWP01000002">
    <property type="protein sequence ID" value="MUV02287.1"/>
    <property type="molecule type" value="Genomic_DNA"/>
</dbReference>
<reference evidence="1 2" key="1">
    <citation type="submission" date="2019-12" db="EMBL/GenBank/DDBJ databases">
        <authorList>
            <person name="Sun J.-Q."/>
        </authorList>
    </citation>
    <scope>NUCLEOTIDE SEQUENCE [LARGE SCALE GENOMIC DNA]</scope>
    <source>
        <strain evidence="1 2">JCM 17928</strain>
    </source>
</reference>
<gene>
    <name evidence="1" type="ORF">GN157_01060</name>
</gene>
<protein>
    <submittedName>
        <fullName evidence="1">Uncharacterized protein</fullName>
    </submittedName>
</protein>
<comment type="caution">
    <text evidence="1">The sequence shown here is derived from an EMBL/GenBank/DDBJ whole genome shotgun (WGS) entry which is preliminary data.</text>
</comment>
<evidence type="ECO:0000313" key="1">
    <source>
        <dbReference type="EMBL" id="MUV02287.1"/>
    </source>
</evidence>
<organism evidence="1 2">
    <name type="scientific">Flavobacterium rakeshii</name>
    <dbReference type="NCBI Taxonomy" id="1038845"/>
    <lineage>
        <taxon>Bacteria</taxon>
        <taxon>Pseudomonadati</taxon>
        <taxon>Bacteroidota</taxon>
        <taxon>Flavobacteriia</taxon>
        <taxon>Flavobacteriales</taxon>
        <taxon>Flavobacteriaceae</taxon>
        <taxon>Flavobacterium</taxon>
    </lineage>
</organism>
<keyword evidence="2" id="KW-1185">Reference proteome</keyword>
<dbReference type="AlphaFoldDB" id="A0A6N8HD63"/>
<accession>A0A6N8HD63</accession>
<evidence type="ECO:0000313" key="2">
    <source>
        <dbReference type="Proteomes" id="UP000433945"/>
    </source>
</evidence>
<dbReference type="Proteomes" id="UP000433945">
    <property type="component" value="Unassembled WGS sequence"/>
</dbReference>
<proteinExistence type="predicted"/>
<dbReference type="RefSeq" id="WP_157481293.1">
    <property type="nucleotide sequence ID" value="NZ_WOWP01000002.1"/>
</dbReference>